<dbReference type="InterPro" id="IPR001750">
    <property type="entry name" value="ND/Mrp_TM"/>
</dbReference>
<comment type="similarity">
    <text evidence="2 17">Belongs to the complex I subunit 2 family.</text>
</comment>
<dbReference type="PANTHER" id="PTHR46552">
    <property type="entry name" value="NADH-UBIQUINONE OXIDOREDUCTASE CHAIN 2"/>
    <property type="match status" value="1"/>
</dbReference>
<dbReference type="GO" id="GO:0006120">
    <property type="term" value="P:mitochondrial electron transport, NADH to ubiquinone"/>
    <property type="evidence" value="ECO:0007669"/>
    <property type="project" value="InterPro"/>
</dbReference>
<dbReference type="AlphaFoldDB" id="A0A1I9SSW0"/>
<keyword evidence="5" id="KW-0813">Transport</keyword>
<keyword evidence="9 17" id="KW-1278">Translocase</keyword>
<evidence type="ECO:0000256" key="3">
    <source>
        <dbReference type="ARBA" id="ARBA00012944"/>
    </source>
</evidence>
<feature type="transmembrane region" description="Helical" evidence="17">
    <location>
        <begin position="360"/>
        <end position="387"/>
    </location>
</feature>
<keyword evidence="7 17" id="KW-0812">Transmembrane</keyword>
<evidence type="ECO:0000256" key="1">
    <source>
        <dbReference type="ARBA" id="ARBA00004448"/>
    </source>
</evidence>
<evidence type="ECO:0000256" key="4">
    <source>
        <dbReference type="ARBA" id="ARBA00021008"/>
    </source>
</evidence>
<organism evidence="19">
    <name type="scientific">Angaria delphinus</name>
    <dbReference type="NCBI Taxonomy" id="335739"/>
    <lineage>
        <taxon>Eukaryota</taxon>
        <taxon>Metazoa</taxon>
        <taxon>Spiralia</taxon>
        <taxon>Lophotrochozoa</taxon>
        <taxon>Mollusca</taxon>
        <taxon>Gastropoda</taxon>
        <taxon>Vetigastropoda</taxon>
        <taxon>Trochida</taxon>
        <taxon>Trochoidea</taxon>
        <taxon>Turbinidae</taxon>
        <taxon>Angaria</taxon>
    </lineage>
</organism>
<dbReference type="CTD" id="4536"/>
<dbReference type="InterPro" id="IPR003917">
    <property type="entry name" value="NADH_UbQ_OxRdtase_chain2"/>
</dbReference>
<dbReference type="PANTHER" id="PTHR46552:SF1">
    <property type="entry name" value="NADH-UBIQUINONE OXIDOREDUCTASE CHAIN 2"/>
    <property type="match status" value="1"/>
</dbReference>
<feature type="domain" description="NADH:quinone oxidoreductase/Mrp antiporter transmembrane" evidence="18">
    <location>
        <begin position="26"/>
        <end position="295"/>
    </location>
</feature>
<name>A0A1I9SSW0_9VEST</name>
<comment type="catalytic activity">
    <reaction evidence="16 17">
        <text>a ubiquinone + NADH + 5 H(+)(in) = a ubiquinol + NAD(+) + 4 H(+)(out)</text>
        <dbReference type="Rhea" id="RHEA:29091"/>
        <dbReference type="Rhea" id="RHEA-COMP:9565"/>
        <dbReference type="Rhea" id="RHEA-COMP:9566"/>
        <dbReference type="ChEBI" id="CHEBI:15378"/>
        <dbReference type="ChEBI" id="CHEBI:16389"/>
        <dbReference type="ChEBI" id="CHEBI:17976"/>
        <dbReference type="ChEBI" id="CHEBI:57540"/>
        <dbReference type="ChEBI" id="CHEBI:57945"/>
        <dbReference type="EC" id="7.1.1.2"/>
    </reaction>
</comment>
<comment type="subcellular location">
    <subcellularLocation>
        <location evidence="1 17">Mitochondrion inner membrane</location>
        <topology evidence="1 17">Multi-pass membrane protein</topology>
    </subcellularLocation>
</comment>
<feature type="transmembrane region" description="Helical" evidence="17">
    <location>
        <begin position="186"/>
        <end position="206"/>
    </location>
</feature>
<keyword evidence="11 17" id="KW-1133">Transmembrane helix</keyword>
<feature type="transmembrane region" description="Helical" evidence="17">
    <location>
        <begin position="29"/>
        <end position="49"/>
    </location>
</feature>
<geneLocation type="mitochondrion" evidence="19"/>
<evidence type="ECO:0000256" key="5">
    <source>
        <dbReference type="ARBA" id="ARBA00022448"/>
    </source>
</evidence>
<evidence type="ECO:0000256" key="7">
    <source>
        <dbReference type="ARBA" id="ARBA00022692"/>
    </source>
</evidence>
<evidence type="ECO:0000256" key="15">
    <source>
        <dbReference type="ARBA" id="ARBA00023136"/>
    </source>
</evidence>
<evidence type="ECO:0000256" key="13">
    <source>
        <dbReference type="ARBA" id="ARBA00023075"/>
    </source>
</evidence>
<evidence type="ECO:0000256" key="16">
    <source>
        <dbReference type="ARBA" id="ARBA00049551"/>
    </source>
</evidence>
<feature type="transmembrane region" description="Helical" evidence="17">
    <location>
        <begin position="157"/>
        <end position="179"/>
    </location>
</feature>
<dbReference type="Pfam" id="PF00361">
    <property type="entry name" value="Proton_antipo_M"/>
    <property type="match status" value="1"/>
</dbReference>
<dbReference type="GO" id="GO:0005743">
    <property type="term" value="C:mitochondrial inner membrane"/>
    <property type="evidence" value="ECO:0007669"/>
    <property type="project" value="UniProtKB-SubCell"/>
</dbReference>
<keyword evidence="10 17" id="KW-0249">Electron transport</keyword>
<dbReference type="EMBL" id="KX298893">
    <property type="protein sequence ID" value="AOZ71830.1"/>
    <property type="molecule type" value="Genomic_DNA"/>
</dbReference>
<gene>
    <name evidence="19" type="primary">ND2</name>
</gene>
<feature type="transmembrane region" description="Helical" evidence="17">
    <location>
        <begin position="61"/>
        <end position="78"/>
    </location>
</feature>
<dbReference type="EC" id="7.1.1.2" evidence="3 17"/>
<protein>
    <recommendedName>
        <fullName evidence="4 17">NADH-ubiquinone oxidoreductase chain 2</fullName>
        <ecNumber evidence="3 17">7.1.1.2</ecNumber>
    </recommendedName>
</protein>
<dbReference type="RefSeq" id="YP_009318349.1">
    <property type="nucleotide sequence ID" value="NC_031860.1"/>
</dbReference>
<keyword evidence="14 17" id="KW-0496">Mitochondrion</keyword>
<evidence type="ECO:0000256" key="9">
    <source>
        <dbReference type="ARBA" id="ARBA00022967"/>
    </source>
</evidence>
<sequence length="390" mass="42809">MMGVMPFGFLFVFILFLGSIVSMSSVHWMWIWVGLELNLMGFIPVLLYRGMTQETEAGMKYFIMQSVGSGMLMMGSLVCYNLCFSWEVVCTGSISFLGVIFLVSGLLIKLGSFPFHFWVPSVMASVSWFGCLMLSTWQKVAPIFLFSAVIQGWKITSWEGSILLLIAGFSALVGGVGGVNQTQVRAILAYSSIAHLGWMVFCVSISDGIFKIYFLVYFSVSVCLFMVLWFVELGFYGQVGSLSVSVSSFGQGFVIFMLLSLGGLPPLLGFVGKFIAIWSYSSIGFLVIVGVLLSGSLVSLYYYLSLLFSVMLFSSFSLSIKSEVVSGELLNFKGSLLSGSAMEGVESGSYKVLSVSLFNLFYWFLIGLIFLVNLIGGGFVGYSLMFIDFL</sequence>
<evidence type="ECO:0000256" key="14">
    <source>
        <dbReference type="ARBA" id="ARBA00023128"/>
    </source>
</evidence>
<feature type="transmembrane region" description="Helical" evidence="17">
    <location>
        <begin position="243"/>
        <end position="264"/>
    </location>
</feature>
<accession>A0A1I9SSW0</accession>
<evidence type="ECO:0000256" key="12">
    <source>
        <dbReference type="ARBA" id="ARBA00023027"/>
    </source>
</evidence>
<evidence type="ECO:0000256" key="6">
    <source>
        <dbReference type="ARBA" id="ARBA00022660"/>
    </source>
</evidence>
<evidence type="ECO:0000256" key="8">
    <source>
        <dbReference type="ARBA" id="ARBA00022792"/>
    </source>
</evidence>
<evidence type="ECO:0000313" key="19">
    <source>
        <dbReference type="EMBL" id="AOZ71830.1"/>
    </source>
</evidence>
<evidence type="ECO:0000259" key="18">
    <source>
        <dbReference type="Pfam" id="PF00361"/>
    </source>
</evidence>
<dbReference type="GeneID" id="30219612"/>
<keyword evidence="12 17" id="KW-0520">NAD</keyword>
<dbReference type="PRINTS" id="PR01436">
    <property type="entry name" value="NADHDHGNASE2"/>
</dbReference>
<keyword evidence="15 17" id="KW-0472">Membrane</keyword>
<feature type="transmembrane region" description="Helical" evidence="17">
    <location>
        <begin position="84"/>
        <end position="108"/>
    </location>
</feature>
<dbReference type="InterPro" id="IPR050175">
    <property type="entry name" value="Complex_I_Subunit_2"/>
</dbReference>
<proteinExistence type="inferred from homology"/>
<keyword evidence="13 17" id="KW-0830">Ubiquinone</keyword>
<evidence type="ECO:0000256" key="2">
    <source>
        <dbReference type="ARBA" id="ARBA00007012"/>
    </source>
</evidence>
<keyword evidence="6 17" id="KW-0679">Respiratory chain</keyword>
<feature type="transmembrane region" description="Helical" evidence="17">
    <location>
        <begin position="7"/>
        <end position="23"/>
    </location>
</feature>
<feature type="transmembrane region" description="Helical" evidence="17">
    <location>
        <begin position="212"/>
        <end position="231"/>
    </location>
</feature>
<keyword evidence="8 17" id="KW-0999">Mitochondrion inner membrane</keyword>
<comment type="function">
    <text evidence="17">Core subunit of the mitochondrial membrane respiratory chain NADH dehydrogenase (Complex I) which catalyzes electron transfer from NADH through the respiratory chain, using ubiquinone as an electron acceptor. Essential for the catalytic activity and assembly of complex I.</text>
</comment>
<dbReference type="GO" id="GO:0008137">
    <property type="term" value="F:NADH dehydrogenase (ubiquinone) activity"/>
    <property type="evidence" value="ECO:0007669"/>
    <property type="project" value="UniProtKB-EC"/>
</dbReference>
<reference evidence="19" key="1">
    <citation type="journal article" date="2016" name="J. Molluscan Stud.">
        <title>Eight new mitogenomes for exploring the phylogeny and classification of Vetigastropoda.</title>
        <authorList>
            <person name="Lee H."/>
            <person name="Samadi S."/>
            <person name="Puillandre N."/>
            <person name="Tsai M.-H."/>
            <person name="Dai C.-F."/>
            <person name="Chen W.-J."/>
        </authorList>
    </citation>
    <scope>NUCLEOTIDE SEQUENCE</scope>
</reference>
<evidence type="ECO:0000256" key="11">
    <source>
        <dbReference type="ARBA" id="ARBA00022989"/>
    </source>
</evidence>
<evidence type="ECO:0000256" key="17">
    <source>
        <dbReference type="RuleBase" id="RU003403"/>
    </source>
</evidence>
<evidence type="ECO:0000256" key="10">
    <source>
        <dbReference type="ARBA" id="ARBA00022982"/>
    </source>
</evidence>